<feature type="compositionally biased region" description="Gly residues" evidence="1">
    <location>
        <begin position="108"/>
        <end position="120"/>
    </location>
</feature>
<feature type="compositionally biased region" description="Low complexity" evidence="1">
    <location>
        <begin position="37"/>
        <end position="67"/>
    </location>
</feature>
<dbReference type="EMBL" id="CADCTS010000447">
    <property type="protein sequence ID" value="CAA9331010.1"/>
    <property type="molecule type" value="Genomic_DNA"/>
</dbReference>
<proteinExistence type="predicted"/>
<feature type="non-terminal residue" evidence="2">
    <location>
        <position position="1"/>
    </location>
</feature>
<reference evidence="2" key="1">
    <citation type="submission" date="2020-02" db="EMBL/GenBank/DDBJ databases">
        <authorList>
            <person name="Meier V. D."/>
        </authorList>
    </citation>
    <scope>NUCLEOTIDE SEQUENCE</scope>
    <source>
        <strain evidence="2">AVDCRST_MAG48</strain>
    </source>
</reference>
<evidence type="ECO:0000313" key="2">
    <source>
        <dbReference type="EMBL" id="CAA9331010.1"/>
    </source>
</evidence>
<dbReference type="AlphaFoldDB" id="A0A6J4LDX8"/>
<accession>A0A6J4LDX8</accession>
<evidence type="ECO:0000256" key="1">
    <source>
        <dbReference type="SAM" id="MobiDB-lite"/>
    </source>
</evidence>
<feature type="compositionally biased region" description="Basic residues" evidence="1">
    <location>
        <begin position="68"/>
        <end position="84"/>
    </location>
</feature>
<feature type="compositionally biased region" description="Basic residues" evidence="1">
    <location>
        <begin position="23"/>
        <end position="32"/>
    </location>
</feature>
<feature type="non-terminal residue" evidence="2">
    <location>
        <position position="120"/>
    </location>
</feature>
<protein>
    <submittedName>
        <fullName evidence="2">Uncharacterized protein</fullName>
    </submittedName>
</protein>
<sequence length="120" mass="12361">DRSPADPLRAVAAGPARVGGARHAGRRLSSRGRRPEALALRRAAGRGQHGLADAAARRLGARLVPGGRARRERCARPPHRHPRRGPADDAAGDRPAAGADPLHRAGADGAGPRGGAGRRL</sequence>
<organism evidence="2">
    <name type="scientific">uncultured Friedmanniella sp</name>
    <dbReference type="NCBI Taxonomy" id="335381"/>
    <lineage>
        <taxon>Bacteria</taxon>
        <taxon>Bacillati</taxon>
        <taxon>Actinomycetota</taxon>
        <taxon>Actinomycetes</taxon>
        <taxon>Propionibacteriales</taxon>
        <taxon>Nocardioidaceae</taxon>
        <taxon>Friedmanniella</taxon>
        <taxon>environmental samples</taxon>
    </lineage>
</organism>
<feature type="compositionally biased region" description="Low complexity" evidence="1">
    <location>
        <begin position="9"/>
        <end position="21"/>
    </location>
</feature>
<gene>
    <name evidence="2" type="ORF">AVDCRST_MAG48-3137</name>
</gene>
<name>A0A6J4LDX8_9ACTN</name>
<feature type="region of interest" description="Disordered" evidence="1">
    <location>
        <begin position="1"/>
        <end position="120"/>
    </location>
</feature>